<proteinExistence type="predicted"/>
<accession>I7LGZ2</accession>
<organism evidence="2 3">
    <name type="scientific">Caloramator australicus RC3</name>
    <dbReference type="NCBI Taxonomy" id="857293"/>
    <lineage>
        <taxon>Bacteria</taxon>
        <taxon>Bacillati</taxon>
        <taxon>Bacillota</taxon>
        <taxon>Clostridia</taxon>
        <taxon>Eubacteriales</taxon>
        <taxon>Clostridiaceae</taxon>
        <taxon>Caloramator</taxon>
    </lineage>
</organism>
<comment type="caution">
    <text evidence="2">The sequence shown here is derived from an EMBL/GenBank/DDBJ whole genome shotgun (WGS) entry which is preliminary data.</text>
</comment>
<sequence length="243" mass="27136">MKKIISFLLSLTLLLSTTIAFAATGANKVSDQGVNKSKLKIKDIYVTVPYDISEVKIERMQKDGYERVEIRDKKTGELIEAFGEKVVPLINSSNSKDSKSQFLSQYTVNLIQSTSGDYSIHYVYKERKDGPAVTRLYTILTVYSYGSFRQIESVNDTYWTAESGGTWELVNPHATTISTSGSFPTIEIETFGTATIEVRTTLSAGGEYSISYLQSIGFSISYQIGSTYYLRKSISIGYTYSVY</sequence>
<dbReference type="RefSeq" id="WP_008908914.1">
    <property type="nucleotide sequence ID" value="NZ_CAKP01000082.1"/>
</dbReference>
<evidence type="ECO:0000313" key="2">
    <source>
        <dbReference type="EMBL" id="CCJ33650.1"/>
    </source>
</evidence>
<dbReference type="eggNOG" id="ENOG5030FZF">
    <property type="taxonomic scope" value="Bacteria"/>
</dbReference>
<dbReference type="OrthoDB" id="2973915at2"/>
<dbReference type="Proteomes" id="UP000007652">
    <property type="component" value="Unassembled WGS sequence"/>
</dbReference>
<dbReference type="AlphaFoldDB" id="I7LGZ2"/>
<keyword evidence="3" id="KW-1185">Reference proteome</keyword>
<keyword evidence="1" id="KW-0732">Signal</keyword>
<protein>
    <submittedName>
        <fullName evidence="2">Uncharacterized protein</fullName>
    </submittedName>
</protein>
<dbReference type="EMBL" id="CAKP01000082">
    <property type="protein sequence ID" value="CCJ33650.1"/>
    <property type="molecule type" value="Genomic_DNA"/>
</dbReference>
<evidence type="ECO:0000256" key="1">
    <source>
        <dbReference type="SAM" id="SignalP"/>
    </source>
</evidence>
<feature type="chain" id="PRO_5003711923" evidence="1">
    <location>
        <begin position="23"/>
        <end position="243"/>
    </location>
</feature>
<evidence type="ECO:0000313" key="3">
    <source>
        <dbReference type="Proteomes" id="UP000007652"/>
    </source>
</evidence>
<gene>
    <name evidence="2" type="ORF">CAAU_1566</name>
</gene>
<reference evidence="2 3" key="1">
    <citation type="journal article" date="2011" name="J. Bacteriol.">
        <title>Draft genome sequence of Caloramator australicus strain RC3T, a thermoanaerobe from the Great Artesian Basin of Australia.</title>
        <authorList>
            <person name="Ogg C.D."/>
            <person name="Patel B.K.C."/>
        </authorList>
    </citation>
    <scope>NUCLEOTIDE SEQUENCE [LARGE SCALE GENOMIC DNA]</scope>
    <source>
        <strain evidence="2 3">RC3</strain>
    </source>
</reference>
<name>I7LGZ2_9CLOT</name>
<feature type="signal peptide" evidence="1">
    <location>
        <begin position="1"/>
        <end position="22"/>
    </location>
</feature>